<dbReference type="Proteomes" id="UP000287756">
    <property type="component" value="Chromosome"/>
</dbReference>
<dbReference type="OrthoDB" id="9785724at2"/>
<feature type="domain" description="Isochorismatase-like" evidence="3">
    <location>
        <begin position="4"/>
        <end position="144"/>
    </location>
</feature>
<accession>A0A410MHZ8</accession>
<dbReference type="Pfam" id="PF00857">
    <property type="entry name" value="Isochorismatase"/>
    <property type="match status" value="1"/>
</dbReference>
<evidence type="ECO:0000256" key="1">
    <source>
        <dbReference type="ARBA" id="ARBA00006336"/>
    </source>
</evidence>
<dbReference type="AlphaFoldDB" id="A0A410MHZ8"/>
<dbReference type="InterPro" id="IPR000868">
    <property type="entry name" value="Isochorismatase-like_dom"/>
</dbReference>
<dbReference type="Gene3D" id="3.40.50.850">
    <property type="entry name" value="Isochorismatase-like"/>
    <property type="match status" value="1"/>
</dbReference>
<dbReference type="EMBL" id="CP026118">
    <property type="protein sequence ID" value="QAS54313.1"/>
    <property type="molecule type" value="Genomic_DNA"/>
</dbReference>
<comment type="similarity">
    <text evidence="1">Belongs to the isochorismatase family.</text>
</comment>
<dbReference type="KEGG" id="hli:HLI_19880"/>
<organism evidence="4 5">
    <name type="scientific">Halobacillus litoralis</name>
    <dbReference type="NCBI Taxonomy" id="45668"/>
    <lineage>
        <taxon>Bacteria</taxon>
        <taxon>Bacillati</taxon>
        <taxon>Bacillota</taxon>
        <taxon>Bacilli</taxon>
        <taxon>Bacillales</taxon>
        <taxon>Bacillaceae</taxon>
        <taxon>Halobacillus</taxon>
    </lineage>
</organism>
<keyword evidence="2 4" id="KW-0378">Hydrolase</keyword>
<dbReference type="GO" id="GO:0016787">
    <property type="term" value="F:hydrolase activity"/>
    <property type="evidence" value="ECO:0007669"/>
    <property type="project" value="UniProtKB-KW"/>
</dbReference>
<evidence type="ECO:0000259" key="3">
    <source>
        <dbReference type="Pfam" id="PF00857"/>
    </source>
</evidence>
<gene>
    <name evidence="4" type="ORF">HLI_19880</name>
</gene>
<dbReference type="InterPro" id="IPR036380">
    <property type="entry name" value="Isochorismatase-like_sf"/>
</dbReference>
<evidence type="ECO:0000256" key="2">
    <source>
        <dbReference type="ARBA" id="ARBA00022801"/>
    </source>
</evidence>
<sequence length="174" mass="19596">MKKALLVIDVQNGMFQEGNAVYKGDEFLQNLKGLILRARSSDTPVIYVQHNEPAGGSLEYGTSDWEIHPQISPQKHDVIIHKTTPDSFFNTSLNQELEKLGVEHLILAGIQTEVCVDTTCRRAFSMDYKITLASDTHRTWDSEELTAQQIIQHHNGVLRWFADVTPCNDIGFGV</sequence>
<reference evidence="4 5" key="1">
    <citation type="submission" date="2018-01" db="EMBL/GenBank/DDBJ databases">
        <title>The whole genome sequencing and assembly of Halobacillus litoralis ERB031 strain.</title>
        <authorList>
            <person name="Lee S.-J."/>
            <person name="Park M.-K."/>
            <person name="Kim J.-Y."/>
            <person name="Lee Y.-J."/>
            <person name="Yi H."/>
            <person name="Bahn Y.-S."/>
            <person name="Kim J.F."/>
            <person name="Lee D.-W."/>
        </authorList>
    </citation>
    <scope>NUCLEOTIDE SEQUENCE [LARGE SCALE GENOMIC DNA]</scope>
    <source>
        <strain evidence="4 5">ERB 031</strain>
    </source>
</reference>
<dbReference type="RefSeq" id="WP_128526580.1">
    <property type="nucleotide sequence ID" value="NZ_CANLVY010000005.1"/>
</dbReference>
<dbReference type="PANTHER" id="PTHR43540:SF14">
    <property type="entry name" value="ISOCHORISMATASE"/>
    <property type="match status" value="1"/>
</dbReference>
<name>A0A410MHZ8_9BACI</name>
<dbReference type="CDD" id="cd01014">
    <property type="entry name" value="nicotinamidase_related"/>
    <property type="match status" value="1"/>
</dbReference>
<dbReference type="SUPFAM" id="SSF52499">
    <property type="entry name" value="Isochorismatase-like hydrolases"/>
    <property type="match status" value="1"/>
</dbReference>
<proteinExistence type="inferred from homology"/>
<evidence type="ECO:0000313" key="5">
    <source>
        <dbReference type="Proteomes" id="UP000287756"/>
    </source>
</evidence>
<protein>
    <submittedName>
        <fullName evidence="4">Cysteine hydrolase</fullName>
    </submittedName>
</protein>
<dbReference type="InterPro" id="IPR050272">
    <property type="entry name" value="Isochorismatase-like_hydrls"/>
</dbReference>
<evidence type="ECO:0000313" key="4">
    <source>
        <dbReference type="EMBL" id="QAS54313.1"/>
    </source>
</evidence>
<dbReference type="PANTHER" id="PTHR43540">
    <property type="entry name" value="PEROXYUREIDOACRYLATE/UREIDOACRYLATE AMIDOHYDROLASE-RELATED"/>
    <property type="match status" value="1"/>
</dbReference>